<dbReference type="AlphaFoldDB" id="A0A379GCG8"/>
<feature type="domain" description="DUF3686" evidence="1">
    <location>
        <begin position="1"/>
        <end position="141"/>
    </location>
</feature>
<organism evidence="2 3">
    <name type="scientific">Proteus mirabilis</name>
    <dbReference type="NCBI Taxonomy" id="584"/>
    <lineage>
        <taxon>Bacteria</taxon>
        <taxon>Pseudomonadati</taxon>
        <taxon>Pseudomonadota</taxon>
        <taxon>Gammaproteobacteria</taxon>
        <taxon>Enterobacterales</taxon>
        <taxon>Morganellaceae</taxon>
        <taxon>Proteus</taxon>
    </lineage>
</organism>
<accession>A0A379GCG8</accession>
<name>A0A379GCG8_PROMI</name>
<proteinExistence type="predicted"/>
<evidence type="ECO:0000259" key="1">
    <source>
        <dbReference type="Pfam" id="PF12458"/>
    </source>
</evidence>
<evidence type="ECO:0000313" key="3">
    <source>
        <dbReference type="Proteomes" id="UP000254191"/>
    </source>
</evidence>
<evidence type="ECO:0000313" key="2">
    <source>
        <dbReference type="EMBL" id="SUC38581.1"/>
    </source>
</evidence>
<dbReference type="EMBL" id="UGTS01000005">
    <property type="protein sequence ID" value="SUC38581.1"/>
    <property type="molecule type" value="Genomic_DNA"/>
</dbReference>
<dbReference type="InterPro" id="IPR020958">
    <property type="entry name" value="DUF3686"/>
</dbReference>
<sequence>MTVKCENNTEDGLGIYREAVLDKNQSLDDAQIEYAQTGSLILLKVLPYREENWRYLVYNTLTQSVQRIDAIGQACVQLPEDHGIIFPGGYYLQNGDYKTFDQPMEGMYFRRLRRSPNGEDVLYVFYSPTQGRLALFNYNMIGA</sequence>
<dbReference type="Proteomes" id="UP000254191">
    <property type="component" value="Unassembled WGS sequence"/>
</dbReference>
<dbReference type="Pfam" id="PF12458">
    <property type="entry name" value="DUF3686"/>
    <property type="match status" value="1"/>
</dbReference>
<reference evidence="2 3" key="1">
    <citation type="submission" date="2018-06" db="EMBL/GenBank/DDBJ databases">
        <authorList>
            <consortium name="Pathogen Informatics"/>
            <person name="Doyle S."/>
        </authorList>
    </citation>
    <scope>NUCLEOTIDE SEQUENCE [LARGE SCALE GENOMIC DNA]</scope>
    <source>
        <strain evidence="2 3">NCTC11938</strain>
    </source>
</reference>
<gene>
    <name evidence="2" type="ORF">NCTC11938_02852</name>
</gene>
<protein>
    <submittedName>
        <fullName evidence="2">ATPase involved in DNA repair</fullName>
    </submittedName>
</protein>